<protein>
    <recommendedName>
        <fullName evidence="4">Lipoprotein</fullName>
    </recommendedName>
</protein>
<dbReference type="Proteomes" id="UP001595912">
    <property type="component" value="Unassembled WGS sequence"/>
</dbReference>
<keyword evidence="1" id="KW-0732">Signal</keyword>
<evidence type="ECO:0000313" key="3">
    <source>
        <dbReference type="Proteomes" id="UP001595912"/>
    </source>
</evidence>
<sequence length="138" mass="14539">MMRKLAVTACLTLALAGCVAEPFEDGDGKRIKVAVEGLFGELERADYTAAAAHWCTGARPAKPLTADQLKTDFEGLQRPWKIKLVSSQHTPGSTGVANLTLTDGGGAEHPYNVDFTMAGGTTEICTVDTGTISIDVDI</sequence>
<feature type="chain" id="PRO_5046163764" description="Lipoprotein" evidence="1">
    <location>
        <begin position="21"/>
        <end position="138"/>
    </location>
</feature>
<organism evidence="2 3">
    <name type="scientific">Dactylosporangium cerinum</name>
    <dbReference type="NCBI Taxonomy" id="1434730"/>
    <lineage>
        <taxon>Bacteria</taxon>
        <taxon>Bacillati</taxon>
        <taxon>Actinomycetota</taxon>
        <taxon>Actinomycetes</taxon>
        <taxon>Micromonosporales</taxon>
        <taxon>Micromonosporaceae</taxon>
        <taxon>Dactylosporangium</taxon>
    </lineage>
</organism>
<proteinExistence type="predicted"/>
<dbReference type="RefSeq" id="WP_380115299.1">
    <property type="nucleotide sequence ID" value="NZ_JBHSIU010000014.1"/>
</dbReference>
<dbReference type="PROSITE" id="PS51257">
    <property type="entry name" value="PROKAR_LIPOPROTEIN"/>
    <property type="match status" value="1"/>
</dbReference>
<comment type="caution">
    <text evidence="2">The sequence shown here is derived from an EMBL/GenBank/DDBJ whole genome shotgun (WGS) entry which is preliminary data.</text>
</comment>
<feature type="signal peptide" evidence="1">
    <location>
        <begin position="1"/>
        <end position="20"/>
    </location>
</feature>
<evidence type="ECO:0000256" key="1">
    <source>
        <dbReference type="SAM" id="SignalP"/>
    </source>
</evidence>
<keyword evidence="3" id="KW-1185">Reference proteome</keyword>
<accession>A0ABV9VRK0</accession>
<evidence type="ECO:0000313" key="2">
    <source>
        <dbReference type="EMBL" id="MFC4999007.1"/>
    </source>
</evidence>
<dbReference type="EMBL" id="JBHSIU010000014">
    <property type="protein sequence ID" value="MFC4999007.1"/>
    <property type="molecule type" value="Genomic_DNA"/>
</dbReference>
<evidence type="ECO:0008006" key="4">
    <source>
        <dbReference type="Google" id="ProtNLM"/>
    </source>
</evidence>
<name>A0ABV9VRK0_9ACTN</name>
<gene>
    <name evidence="2" type="ORF">ACFPIJ_14315</name>
</gene>
<reference evidence="3" key="1">
    <citation type="journal article" date="2019" name="Int. J. Syst. Evol. Microbiol.">
        <title>The Global Catalogue of Microorganisms (GCM) 10K type strain sequencing project: providing services to taxonomists for standard genome sequencing and annotation.</title>
        <authorList>
            <consortium name="The Broad Institute Genomics Platform"/>
            <consortium name="The Broad Institute Genome Sequencing Center for Infectious Disease"/>
            <person name="Wu L."/>
            <person name="Ma J."/>
        </authorList>
    </citation>
    <scope>NUCLEOTIDE SEQUENCE [LARGE SCALE GENOMIC DNA]</scope>
    <source>
        <strain evidence="3">CGMCC 4.7152</strain>
    </source>
</reference>